<protein>
    <recommendedName>
        <fullName evidence="6">Thymidylate kinase-like domain-containing protein</fullName>
    </recommendedName>
</protein>
<keyword evidence="8" id="KW-1185">Reference proteome</keyword>
<dbReference type="eggNOG" id="COG0125">
    <property type="taxonomic scope" value="Bacteria"/>
</dbReference>
<comment type="caution">
    <text evidence="7">The sequence shown here is derived from an EMBL/GenBank/DDBJ whole genome shotgun (WGS) entry which is preliminary data.</text>
</comment>
<proteinExistence type="predicted"/>
<dbReference type="PROSITE" id="PS01331">
    <property type="entry name" value="THYMIDYLATE_KINASE"/>
    <property type="match status" value="1"/>
</dbReference>
<dbReference type="Gene3D" id="3.40.50.300">
    <property type="entry name" value="P-loop containing nucleotide triphosphate hydrolases"/>
    <property type="match status" value="1"/>
</dbReference>
<dbReference type="AlphaFoldDB" id="A0A0A5G373"/>
<sequence>MEKVMPALEQGKIVLCDRFIDSSLAYQGYARGLGMDEVFQINKFAVESCMPDVTLFFDITPKHEREKN</sequence>
<dbReference type="Pfam" id="PF02223">
    <property type="entry name" value="Thymidylate_kin"/>
    <property type="match status" value="1"/>
</dbReference>
<keyword evidence="3" id="KW-0547">Nucleotide-binding</keyword>
<evidence type="ECO:0000256" key="5">
    <source>
        <dbReference type="ARBA" id="ARBA00022840"/>
    </source>
</evidence>
<keyword evidence="5" id="KW-0067">ATP-binding</keyword>
<dbReference type="InterPro" id="IPR018095">
    <property type="entry name" value="Thymidylate_kin_CS"/>
</dbReference>
<dbReference type="GO" id="GO:0004798">
    <property type="term" value="F:dTMP kinase activity"/>
    <property type="evidence" value="ECO:0007669"/>
    <property type="project" value="InterPro"/>
</dbReference>
<evidence type="ECO:0000259" key="6">
    <source>
        <dbReference type="Pfam" id="PF02223"/>
    </source>
</evidence>
<dbReference type="GO" id="GO:0005524">
    <property type="term" value="F:ATP binding"/>
    <property type="evidence" value="ECO:0007669"/>
    <property type="project" value="UniProtKB-KW"/>
</dbReference>
<dbReference type="STRING" id="1385512.N784_08870"/>
<accession>A0A0A5G373</accession>
<evidence type="ECO:0000256" key="1">
    <source>
        <dbReference type="ARBA" id="ARBA00022679"/>
    </source>
</evidence>
<keyword evidence="4" id="KW-0418">Kinase</keyword>
<name>A0A0A5G373_9BACI</name>
<keyword evidence="2" id="KW-0545">Nucleotide biosynthesis</keyword>
<evidence type="ECO:0000313" key="7">
    <source>
        <dbReference type="EMBL" id="KGX85510.1"/>
    </source>
</evidence>
<dbReference type="Proteomes" id="UP000030401">
    <property type="component" value="Unassembled WGS sequence"/>
</dbReference>
<feature type="domain" description="Thymidylate kinase-like" evidence="6">
    <location>
        <begin position="2"/>
        <end position="65"/>
    </location>
</feature>
<evidence type="ECO:0000256" key="4">
    <source>
        <dbReference type="ARBA" id="ARBA00022777"/>
    </source>
</evidence>
<dbReference type="InterPro" id="IPR039430">
    <property type="entry name" value="Thymidylate_kin-like_dom"/>
</dbReference>
<dbReference type="CDD" id="cd01672">
    <property type="entry name" value="TMPK"/>
    <property type="match status" value="1"/>
</dbReference>
<reference evidence="7 8" key="1">
    <citation type="submission" date="2013-08" db="EMBL/GenBank/DDBJ databases">
        <authorList>
            <person name="Huang J."/>
            <person name="Wang G."/>
        </authorList>
    </citation>
    <scope>NUCLEOTIDE SEQUENCE [LARGE SCALE GENOMIC DNA]</scope>
    <source>
        <strain evidence="7 8">JSM 072002</strain>
    </source>
</reference>
<dbReference type="InterPro" id="IPR027417">
    <property type="entry name" value="P-loop_NTPase"/>
</dbReference>
<evidence type="ECO:0000256" key="3">
    <source>
        <dbReference type="ARBA" id="ARBA00022741"/>
    </source>
</evidence>
<organism evidence="7 8">
    <name type="scientific">Pontibacillus litoralis JSM 072002</name>
    <dbReference type="NCBI Taxonomy" id="1385512"/>
    <lineage>
        <taxon>Bacteria</taxon>
        <taxon>Bacillati</taxon>
        <taxon>Bacillota</taxon>
        <taxon>Bacilli</taxon>
        <taxon>Bacillales</taxon>
        <taxon>Bacillaceae</taxon>
        <taxon>Pontibacillus</taxon>
    </lineage>
</organism>
<dbReference type="SUPFAM" id="SSF52540">
    <property type="entry name" value="P-loop containing nucleoside triphosphate hydrolases"/>
    <property type="match status" value="1"/>
</dbReference>
<keyword evidence="1" id="KW-0808">Transferase</keyword>
<evidence type="ECO:0000256" key="2">
    <source>
        <dbReference type="ARBA" id="ARBA00022727"/>
    </source>
</evidence>
<gene>
    <name evidence="7" type="ORF">N784_08870</name>
</gene>
<dbReference type="EMBL" id="AVPG01000022">
    <property type="protein sequence ID" value="KGX85510.1"/>
    <property type="molecule type" value="Genomic_DNA"/>
</dbReference>
<dbReference type="GO" id="GO:0006233">
    <property type="term" value="P:dTDP biosynthetic process"/>
    <property type="evidence" value="ECO:0007669"/>
    <property type="project" value="InterPro"/>
</dbReference>
<evidence type="ECO:0000313" key="8">
    <source>
        <dbReference type="Proteomes" id="UP000030401"/>
    </source>
</evidence>